<dbReference type="GO" id="GO:0000287">
    <property type="term" value="F:magnesium ion binding"/>
    <property type="evidence" value="ECO:0007669"/>
    <property type="project" value="InterPro"/>
</dbReference>
<dbReference type="Gene3D" id="3.30.1330.70">
    <property type="entry name" value="Holliday junction resolvase RusA"/>
    <property type="match status" value="1"/>
</dbReference>
<reference evidence="1 2" key="1">
    <citation type="submission" date="2018-10" db="EMBL/GenBank/DDBJ databases">
        <title>Phylogenomics of Brevibacillus.</title>
        <authorList>
            <person name="Dunlap C."/>
        </authorList>
    </citation>
    <scope>NUCLEOTIDE SEQUENCE [LARGE SCALE GENOMIC DNA]</scope>
    <source>
        <strain evidence="1 2">DSM 100115</strain>
    </source>
</reference>
<protein>
    <submittedName>
        <fullName evidence="1">Uncharacterized protein</fullName>
    </submittedName>
</protein>
<dbReference type="SUPFAM" id="SSF103084">
    <property type="entry name" value="Holliday junction resolvase RusA"/>
    <property type="match status" value="1"/>
</dbReference>
<dbReference type="Proteomes" id="UP000268829">
    <property type="component" value="Unassembled WGS sequence"/>
</dbReference>
<name>A0A3M8B147_9BACL</name>
<accession>A0A3M8B147</accession>
<dbReference type="OrthoDB" id="127311at2"/>
<dbReference type="InterPro" id="IPR036614">
    <property type="entry name" value="RusA-like_sf"/>
</dbReference>
<dbReference type="AlphaFoldDB" id="A0A3M8B147"/>
<evidence type="ECO:0000313" key="1">
    <source>
        <dbReference type="EMBL" id="RNB56575.1"/>
    </source>
</evidence>
<dbReference type="EMBL" id="RHHS01000028">
    <property type="protein sequence ID" value="RNB56575.1"/>
    <property type="molecule type" value="Genomic_DNA"/>
</dbReference>
<dbReference type="GO" id="GO:0006281">
    <property type="term" value="P:DNA repair"/>
    <property type="evidence" value="ECO:0007669"/>
    <property type="project" value="InterPro"/>
</dbReference>
<dbReference type="GO" id="GO:0006310">
    <property type="term" value="P:DNA recombination"/>
    <property type="evidence" value="ECO:0007669"/>
    <property type="project" value="InterPro"/>
</dbReference>
<gene>
    <name evidence="1" type="ORF">EDM57_12265</name>
</gene>
<proteinExistence type="predicted"/>
<evidence type="ECO:0000313" key="2">
    <source>
        <dbReference type="Proteomes" id="UP000268829"/>
    </source>
</evidence>
<dbReference type="RefSeq" id="WP_122905037.1">
    <property type="nucleotide sequence ID" value="NZ_RHHS01000028.1"/>
</dbReference>
<sequence length="189" mass="22584">MWERTGVEQAYELLLQAQYQLKEWMKERNPVENPCSFQPVLEPLEDHCFRLVYPELAPVFSRLKNHAPGLREQIKQEWLVGTEEALRAFWQPDRRKAWDGFNTRDGVGSYYFQEPVAVWIRNHYPANLLIDLDNHVYKWMIDALVNAYFIPDDNKSRVSLLFDYEPNVDHPHTEMYVLPRRKLMDFLAV</sequence>
<organism evidence="1 2">
    <name type="scientific">Brevibacillus gelatini</name>
    <dbReference type="NCBI Taxonomy" id="1655277"/>
    <lineage>
        <taxon>Bacteria</taxon>
        <taxon>Bacillati</taxon>
        <taxon>Bacillota</taxon>
        <taxon>Bacilli</taxon>
        <taxon>Bacillales</taxon>
        <taxon>Paenibacillaceae</taxon>
        <taxon>Brevibacillus</taxon>
    </lineage>
</organism>
<keyword evidence="2" id="KW-1185">Reference proteome</keyword>
<comment type="caution">
    <text evidence="1">The sequence shown here is derived from an EMBL/GenBank/DDBJ whole genome shotgun (WGS) entry which is preliminary data.</text>
</comment>